<dbReference type="GO" id="GO:0003676">
    <property type="term" value="F:nucleic acid binding"/>
    <property type="evidence" value="ECO:0007669"/>
    <property type="project" value="InterPro"/>
</dbReference>
<keyword evidence="12" id="KW-1185">Reference proteome</keyword>
<dbReference type="InterPro" id="IPR001222">
    <property type="entry name" value="Znf_TFIIS"/>
</dbReference>
<dbReference type="Gene3D" id="1.10.472.30">
    <property type="entry name" value="Transcription elongation factor S-II, central domain"/>
    <property type="match status" value="1"/>
</dbReference>
<keyword evidence="4 8" id="KW-0863">Zinc-finger</keyword>
<sequence length="129" mass="14889">MLCSRVFTEFVRIDMKYKNRVRSRVSNLQDQRNPLLRLAVLTGTITPEKIAKMGSEEMASQELKEMRNTFTKEAINEHQMAMTGGTKSSLMKCFKCGKKNCTYNQVQTRSADEPMTTFVFCNNCGNRWK</sequence>
<accession>A0A2G8K6N5</accession>
<dbReference type="SUPFAM" id="SSF46942">
    <property type="entry name" value="Elongation factor TFIIS domain 2"/>
    <property type="match status" value="1"/>
</dbReference>
<dbReference type="GO" id="GO:0006351">
    <property type="term" value="P:DNA-templated transcription"/>
    <property type="evidence" value="ECO:0007669"/>
    <property type="project" value="InterPro"/>
</dbReference>
<comment type="caution">
    <text evidence="11">The sequence shown here is derived from an EMBL/GenBank/DDBJ whole genome shotgun (WGS) entry which is preliminary data.</text>
</comment>
<keyword evidence="11" id="KW-0648">Protein biosynthesis</keyword>
<dbReference type="PROSITE" id="PS51321">
    <property type="entry name" value="TFIIS_CENTRAL"/>
    <property type="match status" value="1"/>
</dbReference>
<evidence type="ECO:0000256" key="8">
    <source>
        <dbReference type="PROSITE-ProRule" id="PRU00472"/>
    </source>
</evidence>
<dbReference type="InterPro" id="IPR036575">
    <property type="entry name" value="TFIIS_cen_dom_sf"/>
</dbReference>
<evidence type="ECO:0000256" key="2">
    <source>
        <dbReference type="ARBA" id="ARBA00009647"/>
    </source>
</evidence>
<dbReference type="SMART" id="SM00440">
    <property type="entry name" value="ZnF_C2C2"/>
    <property type="match status" value="1"/>
</dbReference>
<dbReference type="InterPro" id="IPR003618">
    <property type="entry name" value="TFIIS_cen_dom"/>
</dbReference>
<keyword evidence="3" id="KW-0479">Metal-binding</keyword>
<dbReference type="PANTHER" id="PTHR11477:SF0">
    <property type="entry name" value="IP08861P-RELATED"/>
    <property type="match status" value="1"/>
</dbReference>
<name>A0A2G8K6N5_STIJA</name>
<comment type="function">
    <text evidence="7">Necessary for efficient RNA polymerase II transcription elongation past template-encoded arresting sites. The arresting sites in DNA have the property of trapping a certain fraction of elongating RNA polymerases that pass through, resulting in locked ternary complexes. Cleavage of the nascent transcript by S-II allows the resumption of elongation from the new 3'-terminus.</text>
</comment>
<dbReference type="SUPFAM" id="SSF57783">
    <property type="entry name" value="Zinc beta-ribbon"/>
    <property type="match status" value="1"/>
</dbReference>
<feature type="non-terminal residue" evidence="11">
    <location>
        <position position="129"/>
    </location>
</feature>
<protein>
    <submittedName>
        <fullName evidence="11">Transcription elongation factor A protein 1</fullName>
    </submittedName>
</protein>
<dbReference type="AlphaFoldDB" id="A0A2G8K6N5"/>
<dbReference type="Gene3D" id="2.20.25.10">
    <property type="match status" value="1"/>
</dbReference>
<gene>
    <name evidence="11" type="ORF">BSL78_19474</name>
</gene>
<feature type="domain" description="TFIIS central" evidence="10">
    <location>
        <begin position="1"/>
        <end position="86"/>
    </location>
</feature>
<evidence type="ECO:0000259" key="9">
    <source>
        <dbReference type="PROSITE" id="PS51133"/>
    </source>
</evidence>
<evidence type="ECO:0000256" key="7">
    <source>
        <dbReference type="ARBA" id="ARBA00025408"/>
    </source>
</evidence>
<keyword evidence="5" id="KW-0862">Zinc</keyword>
<dbReference type="Proteomes" id="UP000230750">
    <property type="component" value="Unassembled WGS sequence"/>
</dbReference>
<dbReference type="STRING" id="307972.A0A2G8K6N5"/>
<evidence type="ECO:0000313" key="11">
    <source>
        <dbReference type="EMBL" id="PIK43664.1"/>
    </source>
</evidence>
<comment type="similarity">
    <text evidence="2">Belongs to the TFS-II family.</text>
</comment>
<keyword evidence="11" id="KW-0251">Elongation factor</keyword>
<evidence type="ECO:0000256" key="4">
    <source>
        <dbReference type="ARBA" id="ARBA00022771"/>
    </source>
</evidence>
<evidence type="ECO:0000259" key="10">
    <source>
        <dbReference type="PROSITE" id="PS51321"/>
    </source>
</evidence>
<comment type="subcellular location">
    <subcellularLocation>
        <location evidence="1">Nucleus</location>
    </subcellularLocation>
</comment>
<dbReference type="GO" id="GO:0005634">
    <property type="term" value="C:nucleus"/>
    <property type="evidence" value="ECO:0007669"/>
    <property type="project" value="UniProtKB-SubCell"/>
</dbReference>
<evidence type="ECO:0000256" key="6">
    <source>
        <dbReference type="ARBA" id="ARBA00023242"/>
    </source>
</evidence>
<dbReference type="EMBL" id="MRZV01000834">
    <property type="protein sequence ID" value="PIK43664.1"/>
    <property type="molecule type" value="Genomic_DNA"/>
</dbReference>
<feature type="domain" description="TFIIS-type" evidence="9">
    <location>
        <begin position="89"/>
        <end position="129"/>
    </location>
</feature>
<reference evidence="11 12" key="1">
    <citation type="journal article" date="2017" name="PLoS Biol.">
        <title>The sea cucumber genome provides insights into morphological evolution and visceral regeneration.</title>
        <authorList>
            <person name="Zhang X."/>
            <person name="Sun L."/>
            <person name="Yuan J."/>
            <person name="Sun Y."/>
            <person name="Gao Y."/>
            <person name="Zhang L."/>
            <person name="Li S."/>
            <person name="Dai H."/>
            <person name="Hamel J.F."/>
            <person name="Liu C."/>
            <person name="Yu Y."/>
            <person name="Liu S."/>
            <person name="Lin W."/>
            <person name="Guo K."/>
            <person name="Jin S."/>
            <person name="Xu P."/>
            <person name="Storey K.B."/>
            <person name="Huan P."/>
            <person name="Zhang T."/>
            <person name="Zhou Y."/>
            <person name="Zhang J."/>
            <person name="Lin C."/>
            <person name="Li X."/>
            <person name="Xing L."/>
            <person name="Huo D."/>
            <person name="Sun M."/>
            <person name="Wang L."/>
            <person name="Mercier A."/>
            <person name="Li F."/>
            <person name="Yang H."/>
            <person name="Xiang J."/>
        </authorList>
    </citation>
    <scope>NUCLEOTIDE SEQUENCE [LARGE SCALE GENOMIC DNA]</scope>
    <source>
        <strain evidence="11">Shaxun</strain>
        <tissue evidence="11">Muscle</tissue>
    </source>
</reference>
<dbReference type="PROSITE" id="PS00466">
    <property type="entry name" value="ZF_TFIIS_1"/>
    <property type="match status" value="1"/>
</dbReference>
<evidence type="ECO:0000256" key="3">
    <source>
        <dbReference type="ARBA" id="ARBA00022723"/>
    </source>
</evidence>
<dbReference type="CDD" id="cd13749">
    <property type="entry name" value="Zn-ribbon_TFIIS"/>
    <property type="match status" value="1"/>
</dbReference>
<dbReference type="FunFam" id="2.20.25.10:FF:000001">
    <property type="entry name" value="Probable Transcription elongation factor S-II"/>
    <property type="match status" value="1"/>
</dbReference>
<dbReference type="PROSITE" id="PS51133">
    <property type="entry name" value="ZF_TFIIS_2"/>
    <property type="match status" value="1"/>
</dbReference>
<evidence type="ECO:0000256" key="5">
    <source>
        <dbReference type="ARBA" id="ARBA00022833"/>
    </source>
</evidence>
<dbReference type="GO" id="GO:0003746">
    <property type="term" value="F:translation elongation factor activity"/>
    <property type="evidence" value="ECO:0007669"/>
    <property type="project" value="UniProtKB-KW"/>
</dbReference>
<dbReference type="Pfam" id="PF07500">
    <property type="entry name" value="TFIIS_M"/>
    <property type="match status" value="1"/>
</dbReference>
<dbReference type="SMART" id="SM00510">
    <property type="entry name" value="TFS2M"/>
    <property type="match status" value="1"/>
</dbReference>
<evidence type="ECO:0000313" key="12">
    <source>
        <dbReference type="Proteomes" id="UP000230750"/>
    </source>
</evidence>
<keyword evidence="6" id="KW-0539">Nucleus</keyword>
<organism evidence="11 12">
    <name type="scientific">Stichopus japonicus</name>
    <name type="common">Sea cucumber</name>
    <dbReference type="NCBI Taxonomy" id="307972"/>
    <lineage>
        <taxon>Eukaryota</taxon>
        <taxon>Metazoa</taxon>
        <taxon>Echinodermata</taxon>
        <taxon>Eleutherozoa</taxon>
        <taxon>Echinozoa</taxon>
        <taxon>Holothuroidea</taxon>
        <taxon>Aspidochirotacea</taxon>
        <taxon>Aspidochirotida</taxon>
        <taxon>Stichopodidae</taxon>
        <taxon>Apostichopus</taxon>
    </lineage>
</organism>
<dbReference type="OrthoDB" id="44867at2759"/>
<dbReference type="Pfam" id="PF01096">
    <property type="entry name" value="Zn_ribbon_TFIIS"/>
    <property type="match status" value="1"/>
</dbReference>
<proteinExistence type="inferred from homology"/>
<dbReference type="PANTHER" id="PTHR11477">
    <property type="entry name" value="TRANSCRIPTION FACTOR S-II ZINC FINGER DOMAIN-CONTAINING PROTEIN"/>
    <property type="match status" value="1"/>
</dbReference>
<dbReference type="GO" id="GO:0008270">
    <property type="term" value="F:zinc ion binding"/>
    <property type="evidence" value="ECO:0007669"/>
    <property type="project" value="UniProtKB-KW"/>
</dbReference>
<evidence type="ECO:0000256" key="1">
    <source>
        <dbReference type="ARBA" id="ARBA00004123"/>
    </source>
</evidence>